<dbReference type="Gene3D" id="3.40.50.300">
    <property type="entry name" value="P-loop containing nucleotide triphosphate hydrolases"/>
    <property type="match status" value="1"/>
</dbReference>
<evidence type="ECO:0000313" key="4">
    <source>
        <dbReference type="EMBL" id="KAG9450114.1"/>
    </source>
</evidence>
<comment type="similarity">
    <text evidence="1">Belongs to the arsA ATPase family.</text>
</comment>
<dbReference type="InterPro" id="IPR025723">
    <property type="entry name" value="ArsA/GET3_ATPase-like"/>
</dbReference>
<evidence type="ECO:0000259" key="3">
    <source>
        <dbReference type="Pfam" id="PF17886"/>
    </source>
</evidence>
<dbReference type="InterPro" id="IPR027417">
    <property type="entry name" value="P-loop_NTPase"/>
</dbReference>
<keyword evidence="5" id="KW-1185">Reference proteome</keyword>
<dbReference type="InterPro" id="IPR053262">
    <property type="entry name" value="ArsA_ATPase-like"/>
</dbReference>
<gene>
    <name evidence="4" type="ORF">H6P81_010079</name>
</gene>
<dbReference type="SUPFAM" id="SSF52540">
    <property type="entry name" value="P-loop containing nucleoside triphosphate hydrolases"/>
    <property type="match status" value="1"/>
</dbReference>
<dbReference type="PANTHER" id="PTHR43868:SF1">
    <property type="entry name" value="P-LOOP CONTAINING NUCLEOSIDE TRIPHOSPHATE HYDROLASES SUPERFAMILY PROTEIN"/>
    <property type="match status" value="1"/>
</dbReference>
<proteinExistence type="inferred from homology"/>
<protein>
    <submittedName>
        <fullName evidence="4">Uncharacterized protein</fullName>
    </submittedName>
</protein>
<comment type="caution">
    <text evidence="4">The sequence shown here is derived from an EMBL/GenBank/DDBJ whole genome shotgun (WGS) entry which is preliminary data.</text>
</comment>
<evidence type="ECO:0000313" key="5">
    <source>
        <dbReference type="Proteomes" id="UP000825729"/>
    </source>
</evidence>
<dbReference type="EMBL" id="JAINDJ010000004">
    <property type="protein sequence ID" value="KAG9450114.1"/>
    <property type="molecule type" value="Genomic_DNA"/>
</dbReference>
<dbReference type="CDD" id="cd02035">
    <property type="entry name" value="ArsA"/>
    <property type="match status" value="1"/>
</dbReference>
<evidence type="ECO:0000259" key="2">
    <source>
        <dbReference type="Pfam" id="PF02374"/>
    </source>
</evidence>
<dbReference type="Pfam" id="PF17886">
    <property type="entry name" value="ArsA_HSP20"/>
    <property type="match status" value="1"/>
</dbReference>
<dbReference type="InterPro" id="IPR040612">
    <property type="entry name" value="ArsA_HSP20-like"/>
</dbReference>
<dbReference type="Proteomes" id="UP000825729">
    <property type="component" value="Unassembled WGS sequence"/>
</dbReference>
<accession>A0AAV7ENZ7</accession>
<feature type="domain" description="ArsA/GET3 Anion-transporting ATPase-like" evidence="2">
    <location>
        <begin position="57"/>
        <end position="248"/>
    </location>
</feature>
<feature type="domain" description="ArsA HSP20-like" evidence="3">
    <location>
        <begin position="388"/>
        <end position="446"/>
    </location>
</feature>
<dbReference type="AlphaFoldDB" id="A0AAV7ENZ7"/>
<evidence type="ECO:0000256" key="1">
    <source>
        <dbReference type="ARBA" id="ARBA00011040"/>
    </source>
</evidence>
<dbReference type="PANTHER" id="PTHR43868">
    <property type="entry name" value="OS02G0711200 PROTEIN"/>
    <property type="match status" value="1"/>
</dbReference>
<sequence length="448" mass="48988">MSLLHPLPSYPSSGLRRDSSLCNVCPDFIRNEGGRNWGRKRAAFIVGASDRPEESPKLVTFLGKGGSGKTTAAVLAAQYYAKAGLNTCIVLHSQDLTAEVLMGCTIGTSPTICCDNLSAVRLETSKMLLEPLDRLKRADKHLNLTQGVLQGVVGEELGVLPGMDSIFSVLEIEKLLGYIRGSYKQKNNPHKEFDVIVYDGISNEDTLRMMAVCRGARLYLKYLRNMAEKTDIGRLTAPSVIKLIDESLRRNGGSSDRSSTELWSAAEQALENASAAFSETSRFGCYLVMDLKSRISVNSALRYWGCVIQAGAQVSGAFGFKAQTCDVSEEAAKEIFSPLPFALVPYLPAECSVDWDATLKVLNKDAQDLFCGGNNNIQSVNFDRANKSVTLFMPGFNKTDIKLYQYRGGSELLVEAGDQRRVIRLPLGVQGKVGGAKFIDRKLIITLL</sequence>
<reference evidence="4 5" key="1">
    <citation type="submission" date="2021-07" db="EMBL/GenBank/DDBJ databases">
        <title>The Aristolochia fimbriata genome: insights into angiosperm evolution, floral development and chemical biosynthesis.</title>
        <authorList>
            <person name="Jiao Y."/>
        </authorList>
    </citation>
    <scope>NUCLEOTIDE SEQUENCE [LARGE SCALE GENOMIC DNA]</scope>
    <source>
        <strain evidence="4">IBCAS-2021</strain>
        <tissue evidence="4">Leaf</tissue>
    </source>
</reference>
<name>A0AAV7ENZ7_ARIFI</name>
<dbReference type="Gene3D" id="2.60.40.790">
    <property type="match status" value="1"/>
</dbReference>
<dbReference type="Pfam" id="PF02374">
    <property type="entry name" value="ArsA_ATPase"/>
    <property type="match status" value="1"/>
</dbReference>
<dbReference type="InterPro" id="IPR008978">
    <property type="entry name" value="HSP20-like_chaperone"/>
</dbReference>
<organism evidence="4 5">
    <name type="scientific">Aristolochia fimbriata</name>
    <name type="common">White veined hardy Dutchman's pipe vine</name>
    <dbReference type="NCBI Taxonomy" id="158543"/>
    <lineage>
        <taxon>Eukaryota</taxon>
        <taxon>Viridiplantae</taxon>
        <taxon>Streptophyta</taxon>
        <taxon>Embryophyta</taxon>
        <taxon>Tracheophyta</taxon>
        <taxon>Spermatophyta</taxon>
        <taxon>Magnoliopsida</taxon>
        <taxon>Magnoliidae</taxon>
        <taxon>Piperales</taxon>
        <taxon>Aristolochiaceae</taxon>
        <taxon>Aristolochia</taxon>
    </lineage>
</organism>